<reference evidence="3" key="1">
    <citation type="journal article" date="2020" name="Stud. Mycol.">
        <title>101 Dothideomycetes genomes: A test case for predicting lifestyles and emergence of pathogens.</title>
        <authorList>
            <person name="Haridas S."/>
            <person name="Albert R."/>
            <person name="Binder M."/>
            <person name="Bloem J."/>
            <person name="LaButti K."/>
            <person name="Salamov A."/>
            <person name="Andreopoulos B."/>
            <person name="Baker S."/>
            <person name="Barry K."/>
            <person name="Bills G."/>
            <person name="Bluhm B."/>
            <person name="Cannon C."/>
            <person name="Castanera R."/>
            <person name="Culley D."/>
            <person name="Daum C."/>
            <person name="Ezra D."/>
            <person name="Gonzalez J."/>
            <person name="Henrissat B."/>
            <person name="Kuo A."/>
            <person name="Liang C."/>
            <person name="Lipzen A."/>
            <person name="Lutzoni F."/>
            <person name="Magnuson J."/>
            <person name="Mondo S."/>
            <person name="Nolan M."/>
            <person name="Ohm R."/>
            <person name="Pangilinan J."/>
            <person name="Park H.-J."/>
            <person name="Ramirez L."/>
            <person name="Alfaro M."/>
            <person name="Sun H."/>
            <person name="Tritt A."/>
            <person name="Yoshinaga Y."/>
            <person name="Zwiers L.-H."/>
            <person name="Turgeon B."/>
            <person name="Goodwin S."/>
            <person name="Spatafora J."/>
            <person name="Crous P."/>
            <person name="Grigoriev I."/>
        </authorList>
    </citation>
    <scope>NUCLEOTIDE SEQUENCE [LARGE SCALE GENOMIC DNA]</scope>
    <source>
        <strain evidence="3">CBS 304.66</strain>
    </source>
</reference>
<name>A0A9P4KFJ4_9PLEO</name>
<feature type="compositionally biased region" description="Low complexity" evidence="1">
    <location>
        <begin position="129"/>
        <end position="139"/>
    </location>
</feature>
<proteinExistence type="predicted"/>
<keyword evidence="3" id="KW-1185">Reference proteome</keyword>
<sequence length="182" mass="19643">MQAVAAGAVSMIADIAGRCGWGCLVPCSVGRWAVEGRPDVNVGRQPCCLLLGELAPRLTTITVTSATTFHHHATLPPRKYILHTYKKYEKKLKNFPFLPIPPLLASGVAPTRPKQKSDPILHSAYMSRTPCTTAPATPTSNKSPPNPAPRNHGTSAVLHSTPRGRRSSQMQARCIHSALLTH</sequence>
<evidence type="ECO:0000313" key="3">
    <source>
        <dbReference type="Proteomes" id="UP000800093"/>
    </source>
</evidence>
<dbReference type="Proteomes" id="UP000800093">
    <property type="component" value="Unassembled WGS sequence"/>
</dbReference>
<gene>
    <name evidence="2" type="ORF">CC78DRAFT_46827</name>
</gene>
<dbReference type="AlphaFoldDB" id="A0A9P4KFJ4"/>
<feature type="region of interest" description="Disordered" evidence="1">
    <location>
        <begin position="109"/>
        <end position="171"/>
    </location>
</feature>
<evidence type="ECO:0000256" key="1">
    <source>
        <dbReference type="SAM" id="MobiDB-lite"/>
    </source>
</evidence>
<comment type="caution">
    <text evidence="2">The sequence shown here is derived from an EMBL/GenBank/DDBJ whole genome shotgun (WGS) entry which is preliminary data.</text>
</comment>
<organism evidence="2 3">
    <name type="scientific">Lojkania enalia</name>
    <dbReference type="NCBI Taxonomy" id="147567"/>
    <lineage>
        <taxon>Eukaryota</taxon>
        <taxon>Fungi</taxon>
        <taxon>Dikarya</taxon>
        <taxon>Ascomycota</taxon>
        <taxon>Pezizomycotina</taxon>
        <taxon>Dothideomycetes</taxon>
        <taxon>Pleosporomycetidae</taxon>
        <taxon>Pleosporales</taxon>
        <taxon>Pleosporales incertae sedis</taxon>
        <taxon>Lojkania</taxon>
    </lineage>
</organism>
<protein>
    <submittedName>
        <fullName evidence="2">Uncharacterized protein</fullName>
    </submittedName>
</protein>
<accession>A0A9P4KFJ4</accession>
<evidence type="ECO:0000313" key="2">
    <source>
        <dbReference type="EMBL" id="KAF2267751.1"/>
    </source>
</evidence>
<dbReference type="EMBL" id="ML986589">
    <property type="protein sequence ID" value="KAF2267751.1"/>
    <property type="molecule type" value="Genomic_DNA"/>
</dbReference>